<accession>A0A2P5BLG9</accession>
<dbReference type="AlphaFoldDB" id="A0A2P5BLG9"/>
<name>A0A2P5BLG9_TREOI</name>
<dbReference type="EMBL" id="JXTC01000498">
    <property type="protein sequence ID" value="PON49637.1"/>
    <property type="molecule type" value="Genomic_DNA"/>
</dbReference>
<dbReference type="InParanoid" id="A0A2P5BLG9"/>
<reference evidence="2" key="1">
    <citation type="submission" date="2016-06" db="EMBL/GenBank/DDBJ databases">
        <title>Parallel loss of symbiosis genes in relatives of nitrogen-fixing non-legume Parasponia.</title>
        <authorList>
            <person name="Van Velzen R."/>
            <person name="Holmer R."/>
            <person name="Bu F."/>
            <person name="Rutten L."/>
            <person name="Van Zeijl A."/>
            <person name="Liu W."/>
            <person name="Santuari L."/>
            <person name="Cao Q."/>
            <person name="Sharma T."/>
            <person name="Shen D."/>
            <person name="Roswanjaya Y."/>
            <person name="Wardhani T."/>
            <person name="Kalhor M.S."/>
            <person name="Jansen J."/>
            <person name="Van den Hoogen J."/>
            <person name="Gungor B."/>
            <person name="Hartog M."/>
            <person name="Hontelez J."/>
            <person name="Verver J."/>
            <person name="Yang W.-C."/>
            <person name="Schijlen E."/>
            <person name="Repin R."/>
            <person name="Schilthuizen M."/>
            <person name="Schranz E."/>
            <person name="Heidstra R."/>
            <person name="Miyata K."/>
            <person name="Fedorova E."/>
            <person name="Kohlen W."/>
            <person name="Bisseling T."/>
            <person name="Smit S."/>
            <person name="Geurts R."/>
        </authorList>
    </citation>
    <scope>NUCLEOTIDE SEQUENCE [LARGE SCALE GENOMIC DNA]</scope>
    <source>
        <strain evidence="2">cv. RG33-2</strain>
    </source>
</reference>
<evidence type="ECO:0000313" key="1">
    <source>
        <dbReference type="EMBL" id="PON49637.1"/>
    </source>
</evidence>
<evidence type="ECO:0000313" key="2">
    <source>
        <dbReference type="Proteomes" id="UP000237000"/>
    </source>
</evidence>
<comment type="caution">
    <text evidence="1">The sequence shown here is derived from an EMBL/GenBank/DDBJ whole genome shotgun (WGS) entry which is preliminary data.</text>
</comment>
<protein>
    <submittedName>
        <fullName evidence="1">Uncharacterized protein</fullName>
    </submittedName>
</protein>
<proteinExistence type="predicted"/>
<dbReference type="Proteomes" id="UP000237000">
    <property type="component" value="Unassembled WGS sequence"/>
</dbReference>
<sequence>MLGKVSGRVPESKASLEEVEAHERVLLKEQQSSRPVLQVKCSPLAQPTPPINDDPAIIQCLTILTQLTQYYGPATGLPCMHQHSVCTEAPVPSLVTPGQLLQSGPAAVSSPQLSQAFHKDVEVVPVQASSSEVLVLVLAEAQPPILPLPTPARAGRSKVYDCWLLWGVVKLKGLEGLKIELSLCRVHVR</sequence>
<keyword evidence="2" id="KW-1185">Reference proteome</keyword>
<organism evidence="1 2">
    <name type="scientific">Trema orientale</name>
    <name type="common">Charcoal tree</name>
    <name type="synonym">Celtis orientalis</name>
    <dbReference type="NCBI Taxonomy" id="63057"/>
    <lineage>
        <taxon>Eukaryota</taxon>
        <taxon>Viridiplantae</taxon>
        <taxon>Streptophyta</taxon>
        <taxon>Embryophyta</taxon>
        <taxon>Tracheophyta</taxon>
        <taxon>Spermatophyta</taxon>
        <taxon>Magnoliopsida</taxon>
        <taxon>eudicotyledons</taxon>
        <taxon>Gunneridae</taxon>
        <taxon>Pentapetalae</taxon>
        <taxon>rosids</taxon>
        <taxon>fabids</taxon>
        <taxon>Rosales</taxon>
        <taxon>Cannabaceae</taxon>
        <taxon>Trema</taxon>
    </lineage>
</organism>
<dbReference type="STRING" id="63057.A0A2P5BLG9"/>
<gene>
    <name evidence="1" type="ORF">TorRG33x02_316870</name>
</gene>